<evidence type="ECO:0000313" key="1">
    <source>
        <dbReference type="EMBL" id="KAJ8681199.1"/>
    </source>
</evidence>
<protein>
    <submittedName>
        <fullName evidence="1">Uncharacterized protein</fullName>
    </submittedName>
</protein>
<reference evidence="1" key="1">
    <citation type="submission" date="2023-04" db="EMBL/GenBank/DDBJ databases">
        <title>A chromosome-level genome assembly of the parasitoid wasp Eretmocerus hayati.</title>
        <authorList>
            <person name="Zhong Y."/>
            <person name="Liu S."/>
            <person name="Liu Y."/>
        </authorList>
    </citation>
    <scope>NUCLEOTIDE SEQUENCE</scope>
    <source>
        <strain evidence="1">ZJU_SS_LIU_2023</strain>
    </source>
</reference>
<proteinExistence type="predicted"/>
<dbReference type="Proteomes" id="UP001239111">
    <property type="component" value="Chromosome 2"/>
</dbReference>
<organism evidence="1 2">
    <name type="scientific">Eretmocerus hayati</name>
    <dbReference type="NCBI Taxonomy" id="131215"/>
    <lineage>
        <taxon>Eukaryota</taxon>
        <taxon>Metazoa</taxon>
        <taxon>Ecdysozoa</taxon>
        <taxon>Arthropoda</taxon>
        <taxon>Hexapoda</taxon>
        <taxon>Insecta</taxon>
        <taxon>Pterygota</taxon>
        <taxon>Neoptera</taxon>
        <taxon>Endopterygota</taxon>
        <taxon>Hymenoptera</taxon>
        <taxon>Apocrita</taxon>
        <taxon>Proctotrupomorpha</taxon>
        <taxon>Chalcidoidea</taxon>
        <taxon>Aphelinidae</taxon>
        <taxon>Aphelininae</taxon>
        <taxon>Eretmocerus</taxon>
    </lineage>
</organism>
<evidence type="ECO:0000313" key="2">
    <source>
        <dbReference type="Proteomes" id="UP001239111"/>
    </source>
</evidence>
<dbReference type="EMBL" id="CM056742">
    <property type="protein sequence ID" value="KAJ8681199.1"/>
    <property type="molecule type" value="Genomic_DNA"/>
</dbReference>
<name>A0ACC2PF55_9HYME</name>
<comment type="caution">
    <text evidence="1">The sequence shown here is derived from an EMBL/GenBank/DDBJ whole genome shotgun (WGS) entry which is preliminary data.</text>
</comment>
<keyword evidence="2" id="KW-1185">Reference proteome</keyword>
<accession>A0ACC2PF55</accession>
<gene>
    <name evidence="1" type="ORF">QAD02_016986</name>
</gene>
<sequence length="699" mass="78954">MRSDSWIAGYNGVRDIFQSLEGADAASLACQAHFVVIREPGNKVMAASPSIMNSSSPRPLFFLLVSLFIINNVEKSKGFFFCDEELQYQQETMEAIIQRMRLKQGGAQFLRDYNAYEKRELPDFTPFHRQHFDFVVVGAGSAGSTIASRLTELPNIKVLLIEAGGHENLLMDVPLLALYLQLNKDTNWDYLSEPSDDYCRGVNNLQCKIARGKVMGGSSSINFMIATRGNKNDYDEWARLTGDPAWSYEEMLKYFKKLETHDFKLGEVDPEYHNFDGPTRIANAPYQTPLARAFVEAGKELGFPEVEYNGAQQTGFAYMQTNQINGERMSANRAYLHPARNRSNLFVTMHSHVTRLLIEPKTKTTWGVEFIKDGIRHQVVAKKEVILSAGGISSPQILMLSGIGPAKHLRSLNIRVLQDLPVGENMKDHIAYGGLFFGVNDTSSIVVRDFLDAEDPTIGDYLNNRTGRLATAGGCEGLGYVNVDDPMNFNNDRPNIELLFGSVSLTSSYFIRYPFGLIDEQYQKYFADRLYQHAWTILPLLMKPKSTGKILLRSKDPFAKPRIYSNYLSDPEDVRVSIQGIRWAIKVAKTQAMQKFGSRLPDRKIPGCEEHPDDSDEYWECALRTLTITLWHNSGTCRMGSQDDPNSVVNTKLQVKGMKRLRVVDTSIMPEIVTAHTHIPTIAIAEKFSDIIKKDWRLM</sequence>